<feature type="domain" description="HMG box" evidence="5">
    <location>
        <begin position="174"/>
        <end position="243"/>
    </location>
</feature>
<accession>A0A8H4VTV4</accession>
<evidence type="ECO:0000256" key="1">
    <source>
        <dbReference type="ARBA" id="ARBA00023125"/>
    </source>
</evidence>
<evidence type="ECO:0000313" key="6">
    <source>
        <dbReference type="EMBL" id="KAF4622541.1"/>
    </source>
</evidence>
<dbReference type="PROSITE" id="PS50118">
    <property type="entry name" value="HMG_BOX_2"/>
    <property type="match status" value="1"/>
</dbReference>
<evidence type="ECO:0000313" key="7">
    <source>
        <dbReference type="Proteomes" id="UP000521872"/>
    </source>
</evidence>
<dbReference type="PANTHER" id="PTHR10270:SF161">
    <property type="entry name" value="SEX-DETERMINING REGION Y PROTEIN"/>
    <property type="match status" value="1"/>
</dbReference>
<gene>
    <name evidence="6" type="ORF">D9613_008978</name>
</gene>
<keyword evidence="3" id="KW-0539">Nucleus</keyword>
<sequence length="335" mass="37872">MASHNNFDLYIQRSNYTQDFGDMFSGAYHETHLHGGSVSLPIQTRGSDGHMVQTTTPYATVSFPAQPNNHAYPFPSPTQPPFPFPAVYPEVGESRGTRSMNHQMHQNFPARRLHQTPPLLTLLQGSSLFRTIIQAGQATPFLRSVEELFYFNCLILVRLVVHTRSRRRRDPEHIPRPRNAFIFFRSYFIDHLLPPATSSGQQHEISKLAGQAWRKLSKAEREPFVQRAKLERMEHKTRYPDSVYASGRAARRGSESSVAASPTPSMFPSPDIGSPFAFPPSWNLEPALHPVSQFTESQLHIPERNGFSANFIPDNDLIFSTALSSGSEPWLQPFD</sequence>
<feature type="region of interest" description="Disordered" evidence="4">
    <location>
        <begin position="244"/>
        <end position="266"/>
    </location>
</feature>
<dbReference type="GO" id="GO:0005634">
    <property type="term" value="C:nucleus"/>
    <property type="evidence" value="ECO:0007669"/>
    <property type="project" value="UniProtKB-UniRule"/>
</dbReference>
<dbReference type="InterPro" id="IPR009071">
    <property type="entry name" value="HMG_box_dom"/>
</dbReference>
<keyword evidence="7" id="KW-1185">Reference proteome</keyword>
<dbReference type="AlphaFoldDB" id="A0A8H4VTV4"/>
<dbReference type="GO" id="GO:0001228">
    <property type="term" value="F:DNA-binding transcription activator activity, RNA polymerase II-specific"/>
    <property type="evidence" value="ECO:0007669"/>
    <property type="project" value="TreeGrafter"/>
</dbReference>
<keyword evidence="1 3" id="KW-0238">DNA-binding</keyword>
<proteinExistence type="predicted"/>
<dbReference type="GO" id="GO:0030154">
    <property type="term" value="P:cell differentiation"/>
    <property type="evidence" value="ECO:0007669"/>
    <property type="project" value="TreeGrafter"/>
</dbReference>
<evidence type="ECO:0000256" key="4">
    <source>
        <dbReference type="SAM" id="MobiDB-lite"/>
    </source>
</evidence>
<dbReference type="SUPFAM" id="SSF47095">
    <property type="entry name" value="HMG-box"/>
    <property type="match status" value="1"/>
</dbReference>
<evidence type="ECO:0000259" key="5">
    <source>
        <dbReference type="PROSITE" id="PS50118"/>
    </source>
</evidence>
<dbReference type="PANTHER" id="PTHR10270">
    <property type="entry name" value="SOX TRANSCRIPTION FACTOR"/>
    <property type="match status" value="1"/>
</dbReference>
<dbReference type="CDD" id="cd01389">
    <property type="entry name" value="HMG-box_ROX1-like"/>
    <property type="match status" value="1"/>
</dbReference>
<dbReference type="Pfam" id="PF00505">
    <property type="entry name" value="HMG_box"/>
    <property type="match status" value="1"/>
</dbReference>
<organism evidence="6 7">
    <name type="scientific">Agrocybe pediades</name>
    <dbReference type="NCBI Taxonomy" id="84607"/>
    <lineage>
        <taxon>Eukaryota</taxon>
        <taxon>Fungi</taxon>
        <taxon>Dikarya</taxon>
        <taxon>Basidiomycota</taxon>
        <taxon>Agaricomycotina</taxon>
        <taxon>Agaricomycetes</taxon>
        <taxon>Agaricomycetidae</taxon>
        <taxon>Agaricales</taxon>
        <taxon>Agaricineae</taxon>
        <taxon>Strophariaceae</taxon>
        <taxon>Agrocybe</taxon>
    </lineage>
</organism>
<feature type="DNA-binding region" description="HMG box" evidence="3">
    <location>
        <begin position="174"/>
        <end position="243"/>
    </location>
</feature>
<dbReference type="Proteomes" id="UP000521872">
    <property type="component" value="Unassembled WGS sequence"/>
</dbReference>
<reference evidence="6 7" key="1">
    <citation type="submission" date="2019-12" db="EMBL/GenBank/DDBJ databases">
        <authorList>
            <person name="Floudas D."/>
            <person name="Bentzer J."/>
            <person name="Ahren D."/>
            <person name="Johansson T."/>
            <person name="Persson P."/>
            <person name="Tunlid A."/>
        </authorList>
    </citation>
    <scope>NUCLEOTIDE SEQUENCE [LARGE SCALE GENOMIC DNA]</scope>
    <source>
        <strain evidence="6 7">CBS 102.39</strain>
    </source>
</reference>
<dbReference type="GO" id="GO:0000978">
    <property type="term" value="F:RNA polymerase II cis-regulatory region sequence-specific DNA binding"/>
    <property type="evidence" value="ECO:0007669"/>
    <property type="project" value="TreeGrafter"/>
</dbReference>
<evidence type="ECO:0000256" key="3">
    <source>
        <dbReference type="PROSITE-ProRule" id="PRU00267"/>
    </source>
</evidence>
<dbReference type="SMART" id="SM00398">
    <property type="entry name" value="HMG"/>
    <property type="match status" value="1"/>
</dbReference>
<protein>
    <recommendedName>
        <fullName evidence="5">HMG box domain-containing protein</fullName>
    </recommendedName>
</protein>
<name>A0A8H4VTV4_9AGAR</name>
<evidence type="ECO:0000256" key="2">
    <source>
        <dbReference type="ARBA" id="ARBA00023163"/>
    </source>
</evidence>
<comment type="caution">
    <text evidence="6">The sequence shown here is derived from an EMBL/GenBank/DDBJ whole genome shotgun (WGS) entry which is preliminary data.</text>
</comment>
<dbReference type="InterPro" id="IPR036910">
    <property type="entry name" value="HMG_box_dom_sf"/>
</dbReference>
<keyword evidence="2" id="KW-0804">Transcription</keyword>
<dbReference type="Gene3D" id="1.10.30.10">
    <property type="entry name" value="High mobility group box domain"/>
    <property type="match status" value="1"/>
</dbReference>
<dbReference type="EMBL" id="JAACJL010000002">
    <property type="protein sequence ID" value="KAF4622541.1"/>
    <property type="molecule type" value="Genomic_DNA"/>
</dbReference>
<dbReference type="InterPro" id="IPR050140">
    <property type="entry name" value="SRY-related_HMG-box_TF-like"/>
</dbReference>